<keyword evidence="1" id="KW-0732">Signal</keyword>
<evidence type="ECO:0000313" key="4">
    <source>
        <dbReference type="Proteomes" id="UP001379533"/>
    </source>
</evidence>
<feature type="chain" id="PRO_5047196439" evidence="1">
    <location>
        <begin position="26"/>
        <end position="430"/>
    </location>
</feature>
<gene>
    <name evidence="3" type="ORF">LZC95_06920</name>
</gene>
<dbReference type="SUPFAM" id="SSF50952">
    <property type="entry name" value="Soluble quinoprotein glucose dehydrogenase"/>
    <property type="match status" value="1"/>
</dbReference>
<keyword evidence="4" id="KW-1185">Reference proteome</keyword>
<accession>A0ABZ2KDA6</accession>
<dbReference type="Gene3D" id="2.120.10.30">
    <property type="entry name" value="TolB, C-terminal domain"/>
    <property type="match status" value="1"/>
</dbReference>
<organism evidence="3 4">
    <name type="scientific">Pendulispora brunnea</name>
    <dbReference type="NCBI Taxonomy" id="2905690"/>
    <lineage>
        <taxon>Bacteria</taxon>
        <taxon>Pseudomonadati</taxon>
        <taxon>Myxococcota</taxon>
        <taxon>Myxococcia</taxon>
        <taxon>Myxococcales</taxon>
        <taxon>Sorangiineae</taxon>
        <taxon>Pendulisporaceae</taxon>
        <taxon>Pendulispora</taxon>
    </lineage>
</organism>
<evidence type="ECO:0000256" key="1">
    <source>
        <dbReference type="SAM" id="SignalP"/>
    </source>
</evidence>
<dbReference type="PROSITE" id="PS51257">
    <property type="entry name" value="PROKAR_LIPOPROTEIN"/>
    <property type="match status" value="1"/>
</dbReference>
<dbReference type="RefSeq" id="WP_394847186.1">
    <property type="nucleotide sequence ID" value="NZ_CP089982.1"/>
</dbReference>
<protein>
    <submittedName>
        <fullName evidence="3">PQQ-dependent sugar dehydrogenase</fullName>
    </submittedName>
</protein>
<dbReference type="InterPro" id="IPR054539">
    <property type="entry name" value="Beta-prop_PDH"/>
</dbReference>
<dbReference type="InterPro" id="IPR011042">
    <property type="entry name" value="6-blade_b-propeller_TolB-like"/>
</dbReference>
<evidence type="ECO:0000259" key="2">
    <source>
        <dbReference type="Pfam" id="PF22807"/>
    </source>
</evidence>
<dbReference type="PANTHER" id="PTHR19328:SF53">
    <property type="entry name" value="MEMBRANE PROTEIN"/>
    <property type="match status" value="1"/>
</dbReference>
<dbReference type="EMBL" id="CP089982">
    <property type="protein sequence ID" value="WXA96569.1"/>
    <property type="molecule type" value="Genomic_DNA"/>
</dbReference>
<sequence length="430" mass="46106">MRLLVVPTSILLALAACSSSDSNFADSNEVTESPVDNEAVLANCTGTSPYDAWVADPKLCVYVYATGLGDARQIAFAPNGDLFVNNGSVTVLWDDNKNGQSDSNEKGTFATASGLNHGIAFSRDAKFLYASSGSTIYRWAYNGGRKATGSAQVVVKNIPTGGHSARTLVFDSKGRLYVNVGSNANVDTSQQLLDTRAQVRRFAIPASIPSGGIDYSTGEVVAKGLRNENGLYIDGQDRLWGVENGRDNLSDPDFGGDIHNENPAEKINLIDGTGSKFYGYPYCYTEFKIPGGKGPGTLWADQTFSHNHNDAWCQNPANVHPPAFAMQGHWAPLGLIQYTGNSLPYANDLLIAVHGSWNRSPATGRLIAQAHFENGKIVSVNPIVGQKNASGGLQQGTWDARPVDVRQGPDGAVYFSDDEGGRVFKVGYRQ</sequence>
<dbReference type="InterPro" id="IPR011041">
    <property type="entry name" value="Quinoprot_gluc/sorb_DH_b-prop"/>
</dbReference>
<evidence type="ECO:0000313" key="3">
    <source>
        <dbReference type="EMBL" id="WXA96569.1"/>
    </source>
</evidence>
<dbReference type="Proteomes" id="UP001379533">
    <property type="component" value="Chromosome"/>
</dbReference>
<reference evidence="3 4" key="1">
    <citation type="submission" date="2021-12" db="EMBL/GenBank/DDBJ databases">
        <title>Discovery of the Pendulisporaceae a myxobacterial family with distinct sporulation behavior and unique specialized metabolism.</title>
        <authorList>
            <person name="Garcia R."/>
            <person name="Popoff A."/>
            <person name="Bader C.D."/>
            <person name="Loehr J."/>
            <person name="Walesch S."/>
            <person name="Walt C."/>
            <person name="Boldt J."/>
            <person name="Bunk B."/>
            <person name="Haeckl F.J.F.P.J."/>
            <person name="Gunesch A.P."/>
            <person name="Birkelbach J."/>
            <person name="Nuebel U."/>
            <person name="Pietschmann T."/>
            <person name="Bach T."/>
            <person name="Mueller R."/>
        </authorList>
    </citation>
    <scope>NUCLEOTIDE SEQUENCE [LARGE SCALE GENOMIC DNA]</scope>
    <source>
        <strain evidence="3 4">MSr12523</strain>
    </source>
</reference>
<dbReference type="PANTHER" id="PTHR19328">
    <property type="entry name" value="HEDGEHOG-INTERACTING PROTEIN"/>
    <property type="match status" value="1"/>
</dbReference>
<proteinExistence type="predicted"/>
<dbReference type="Pfam" id="PF22807">
    <property type="entry name" value="TrAA12"/>
    <property type="match status" value="1"/>
</dbReference>
<name>A0ABZ2KDA6_9BACT</name>
<feature type="domain" description="Pyrroloquinoline quinone-dependent pyranose dehydrogenase beta-propeller" evidence="2">
    <location>
        <begin position="60"/>
        <end position="426"/>
    </location>
</feature>
<feature type="signal peptide" evidence="1">
    <location>
        <begin position="1"/>
        <end position="25"/>
    </location>
</feature>